<sequence length="256" mass="29082">MKLITAAIFACAITLSFSCPLWSAEPSFESTVKKFIQVVASKDRKALANSVSYPLQRRVPLPSIDSPKQFLDAYDEILDENILKAISTSRASADWSEMGGRGFMFQNGSLWLDEDGRITAINYQTEKGKRKRADLIEADKKQLHGSLRDFKRPVLEWETAKYRIRIDQITDDKFRYAVWPVRKKTSEMPDLVLRNGTLIFDGSGGNHHYDFKSGDVLYRCFVWVIGDADTPPGEIEVYKGKKLVLNQPVVKVIKGR</sequence>
<organism evidence="2 3">
    <name type="scientific">Geomonas diazotrophica</name>
    <dbReference type="NCBI Taxonomy" id="2843197"/>
    <lineage>
        <taxon>Bacteria</taxon>
        <taxon>Pseudomonadati</taxon>
        <taxon>Thermodesulfobacteriota</taxon>
        <taxon>Desulfuromonadia</taxon>
        <taxon>Geobacterales</taxon>
        <taxon>Geobacteraceae</taxon>
        <taxon>Geomonas</taxon>
    </lineage>
</organism>
<gene>
    <name evidence="2" type="ORF">KP005_12315</name>
</gene>
<evidence type="ECO:0000313" key="3">
    <source>
        <dbReference type="Proteomes" id="UP000683493"/>
    </source>
</evidence>
<accession>A0ABX8JEY5</accession>
<evidence type="ECO:0000313" key="2">
    <source>
        <dbReference type="EMBL" id="QWV96164.1"/>
    </source>
</evidence>
<protein>
    <submittedName>
        <fullName evidence="2">Uncharacterized protein</fullName>
    </submittedName>
</protein>
<feature type="chain" id="PRO_5045226743" evidence="1">
    <location>
        <begin position="24"/>
        <end position="256"/>
    </location>
</feature>
<name>A0ABX8JEY5_9BACT</name>
<keyword evidence="3" id="KW-1185">Reference proteome</keyword>
<dbReference type="EMBL" id="CP076724">
    <property type="protein sequence ID" value="QWV96164.1"/>
    <property type="molecule type" value="Genomic_DNA"/>
</dbReference>
<evidence type="ECO:0000256" key="1">
    <source>
        <dbReference type="SAM" id="SignalP"/>
    </source>
</evidence>
<proteinExistence type="predicted"/>
<dbReference type="Proteomes" id="UP000683493">
    <property type="component" value="Chromosome"/>
</dbReference>
<dbReference type="PROSITE" id="PS51257">
    <property type="entry name" value="PROKAR_LIPOPROTEIN"/>
    <property type="match status" value="1"/>
</dbReference>
<keyword evidence="1" id="KW-0732">Signal</keyword>
<reference evidence="2 3" key="1">
    <citation type="submission" date="2021-06" db="EMBL/GenBank/DDBJ databases">
        <title>Gemonas diversity in paddy soil.</title>
        <authorList>
            <person name="Liu G."/>
        </authorList>
    </citation>
    <scope>NUCLEOTIDE SEQUENCE [LARGE SCALE GENOMIC DNA]</scope>
    <source>
        <strain evidence="2 3">RG29</strain>
    </source>
</reference>
<feature type="signal peptide" evidence="1">
    <location>
        <begin position="1"/>
        <end position="23"/>
    </location>
</feature>